<keyword evidence="1" id="KW-0732">Signal</keyword>
<organism evidence="2 3">
    <name type="scientific">Novosphingobium ovatum</name>
    <dbReference type="NCBI Taxonomy" id="1908523"/>
    <lineage>
        <taxon>Bacteria</taxon>
        <taxon>Pseudomonadati</taxon>
        <taxon>Pseudomonadota</taxon>
        <taxon>Alphaproteobacteria</taxon>
        <taxon>Sphingomonadales</taxon>
        <taxon>Sphingomonadaceae</taxon>
        <taxon>Novosphingobium</taxon>
    </lineage>
</organism>
<dbReference type="Gene3D" id="1.10.760.10">
    <property type="entry name" value="Cytochrome c-like domain"/>
    <property type="match status" value="1"/>
</dbReference>
<dbReference type="InterPro" id="IPR036909">
    <property type="entry name" value="Cyt_c-like_dom_sf"/>
</dbReference>
<evidence type="ECO:0000313" key="2">
    <source>
        <dbReference type="EMBL" id="NBC36185.1"/>
    </source>
</evidence>
<gene>
    <name evidence="2" type="ORF">GTZ99_06390</name>
</gene>
<evidence type="ECO:0000256" key="1">
    <source>
        <dbReference type="SAM" id="SignalP"/>
    </source>
</evidence>
<protein>
    <recommendedName>
        <fullName evidence="4">Sulfite dehydrogenase (Cytochrome) subunit SorB</fullName>
    </recommendedName>
</protein>
<sequence length="105" mass="10839">MSAAKFIGAAVVMAGSTLCLAWTARAQAPTPANLAPADFVEAPGKAKVQAACTACHAAGIVTGKRHDAHKWGEVVDQMIDKGAQVPEADYDTIVAYLAKNYGPAQ</sequence>
<accession>A0ABW9XCC9</accession>
<evidence type="ECO:0008006" key="4">
    <source>
        <dbReference type="Google" id="ProtNLM"/>
    </source>
</evidence>
<dbReference type="Proteomes" id="UP000753724">
    <property type="component" value="Unassembled WGS sequence"/>
</dbReference>
<dbReference type="SUPFAM" id="SSF46626">
    <property type="entry name" value="Cytochrome c"/>
    <property type="match status" value="1"/>
</dbReference>
<dbReference type="RefSeq" id="WP_161717426.1">
    <property type="nucleotide sequence ID" value="NZ_JAAAPO010000002.1"/>
</dbReference>
<name>A0ABW9XCC9_9SPHN</name>
<proteinExistence type="predicted"/>
<evidence type="ECO:0000313" key="3">
    <source>
        <dbReference type="Proteomes" id="UP000753724"/>
    </source>
</evidence>
<feature type="signal peptide" evidence="1">
    <location>
        <begin position="1"/>
        <end position="21"/>
    </location>
</feature>
<reference evidence="3" key="1">
    <citation type="submission" date="2020-01" db="EMBL/GenBank/DDBJ databases">
        <title>Sphingomonas sp. strain CSW-10.</title>
        <authorList>
            <person name="Chen W.-M."/>
        </authorList>
    </citation>
    <scope>NUCLEOTIDE SEQUENCE [LARGE SCALE GENOMIC DNA]</scope>
    <source>
        <strain evidence="3">FSY-8</strain>
    </source>
</reference>
<dbReference type="EMBL" id="JAAAPO010000002">
    <property type="protein sequence ID" value="NBC36185.1"/>
    <property type="molecule type" value="Genomic_DNA"/>
</dbReference>
<keyword evidence="3" id="KW-1185">Reference proteome</keyword>
<feature type="chain" id="PRO_5046363879" description="Sulfite dehydrogenase (Cytochrome) subunit SorB" evidence="1">
    <location>
        <begin position="22"/>
        <end position="105"/>
    </location>
</feature>
<comment type="caution">
    <text evidence="2">The sequence shown here is derived from an EMBL/GenBank/DDBJ whole genome shotgun (WGS) entry which is preliminary data.</text>
</comment>